<dbReference type="Proteomes" id="UP000807716">
    <property type="component" value="Unassembled WGS sequence"/>
</dbReference>
<comment type="caution">
    <text evidence="2">The sequence shown here is derived from an EMBL/GenBank/DDBJ whole genome shotgun (WGS) entry which is preliminary data.</text>
</comment>
<sequence>MTTNAAPATNITVDIVSDTACPWCFIGKRRLEKAMDIVKQRHPNTTFSVNWHPYQLDATLSTTPIKKLDMYARKFGPDRSTQVQQRMIQVGEGDGIHFTYDGNIVNTMMSHRLIKYAADYDNKQQQQGGTPSHRQDAIVEELFKDYFESNKCGELESLVEAAAKVGFDRDEIRAYLSSDQGVQEIKQEIAHARAEGVQGVPHFTIQDKYVLSGAQEPSTFAEVFGRVLQAQQNH</sequence>
<dbReference type="PANTHER" id="PTHR13887:SF41">
    <property type="entry name" value="THIOREDOXIN SUPERFAMILY PROTEIN"/>
    <property type="match status" value="1"/>
</dbReference>
<dbReference type="PANTHER" id="PTHR13887">
    <property type="entry name" value="GLUTATHIONE S-TRANSFERASE KAPPA"/>
    <property type="match status" value="1"/>
</dbReference>
<dbReference type="CDD" id="cd03024">
    <property type="entry name" value="DsbA_FrnE"/>
    <property type="match status" value="1"/>
</dbReference>
<dbReference type="SUPFAM" id="SSF52833">
    <property type="entry name" value="Thioredoxin-like"/>
    <property type="match status" value="1"/>
</dbReference>
<evidence type="ECO:0000313" key="2">
    <source>
        <dbReference type="EMBL" id="KAG0269862.1"/>
    </source>
</evidence>
<dbReference type="Pfam" id="PF01323">
    <property type="entry name" value="DSBA"/>
    <property type="match status" value="1"/>
</dbReference>
<dbReference type="Gene3D" id="3.40.30.10">
    <property type="entry name" value="Glutaredoxin"/>
    <property type="match status" value="1"/>
</dbReference>
<gene>
    <name evidence="2" type="ORF">DFQ27_001706</name>
</gene>
<accession>A0A9P6UCQ6</accession>
<keyword evidence="3" id="KW-1185">Reference proteome</keyword>
<dbReference type="AlphaFoldDB" id="A0A9P6UCQ6"/>
<dbReference type="EMBL" id="JAAAJB010000016">
    <property type="protein sequence ID" value="KAG0269862.1"/>
    <property type="molecule type" value="Genomic_DNA"/>
</dbReference>
<organism evidence="2 3">
    <name type="scientific">Actinomortierella ambigua</name>
    <dbReference type="NCBI Taxonomy" id="1343610"/>
    <lineage>
        <taxon>Eukaryota</taxon>
        <taxon>Fungi</taxon>
        <taxon>Fungi incertae sedis</taxon>
        <taxon>Mucoromycota</taxon>
        <taxon>Mortierellomycotina</taxon>
        <taxon>Mortierellomycetes</taxon>
        <taxon>Mortierellales</taxon>
        <taxon>Mortierellaceae</taxon>
        <taxon>Actinomortierella</taxon>
    </lineage>
</organism>
<name>A0A9P6UCQ6_9FUNG</name>
<proteinExistence type="predicted"/>
<reference evidence="2" key="1">
    <citation type="journal article" date="2020" name="Fungal Divers.">
        <title>Resolving the Mortierellaceae phylogeny through synthesis of multi-gene phylogenetics and phylogenomics.</title>
        <authorList>
            <person name="Vandepol N."/>
            <person name="Liber J."/>
            <person name="Desiro A."/>
            <person name="Na H."/>
            <person name="Kennedy M."/>
            <person name="Barry K."/>
            <person name="Grigoriev I.V."/>
            <person name="Miller A.N."/>
            <person name="O'Donnell K."/>
            <person name="Stajich J.E."/>
            <person name="Bonito G."/>
        </authorList>
    </citation>
    <scope>NUCLEOTIDE SEQUENCE</scope>
    <source>
        <strain evidence="2">BC1065</strain>
    </source>
</reference>
<evidence type="ECO:0000259" key="1">
    <source>
        <dbReference type="Pfam" id="PF01323"/>
    </source>
</evidence>
<dbReference type="InterPro" id="IPR001853">
    <property type="entry name" value="DSBA-like_thioredoxin_dom"/>
</dbReference>
<dbReference type="GO" id="GO:0016491">
    <property type="term" value="F:oxidoreductase activity"/>
    <property type="evidence" value="ECO:0007669"/>
    <property type="project" value="InterPro"/>
</dbReference>
<dbReference type="OrthoDB" id="1930760at2759"/>
<feature type="domain" description="DSBA-like thioredoxin" evidence="1">
    <location>
        <begin position="12"/>
        <end position="223"/>
    </location>
</feature>
<dbReference type="InterPro" id="IPR036249">
    <property type="entry name" value="Thioredoxin-like_sf"/>
</dbReference>
<protein>
    <recommendedName>
        <fullName evidence="1">DSBA-like thioredoxin domain-containing protein</fullName>
    </recommendedName>
</protein>
<evidence type="ECO:0000313" key="3">
    <source>
        <dbReference type="Proteomes" id="UP000807716"/>
    </source>
</evidence>